<dbReference type="EMBL" id="WTPW01001169">
    <property type="protein sequence ID" value="KAF0451684.1"/>
    <property type="molecule type" value="Genomic_DNA"/>
</dbReference>
<dbReference type="AlphaFoldDB" id="A0A8H4A7N6"/>
<name>A0A8H4A7N6_GIGMA</name>
<comment type="caution">
    <text evidence="1">The sequence shown here is derived from an EMBL/GenBank/DDBJ whole genome shotgun (WGS) entry which is preliminary data.</text>
</comment>
<protein>
    <submittedName>
        <fullName evidence="1">Uncharacterized protein</fullName>
    </submittedName>
</protein>
<reference evidence="1 2" key="1">
    <citation type="journal article" date="2019" name="Environ. Microbiol.">
        <title>At the nexus of three kingdoms: the genome of the mycorrhizal fungus Gigaspora margarita provides insights into plant, endobacterial and fungal interactions.</title>
        <authorList>
            <person name="Venice F."/>
            <person name="Ghignone S."/>
            <person name="Salvioli di Fossalunga A."/>
            <person name="Amselem J."/>
            <person name="Novero M."/>
            <person name="Xianan X."/>
            <person name="Sedzielewska Toro K."/>
            <person name="Morin E."/>
            <person name="Lipzen A."/>
            <person name="Grigoriev I.V."/>
            <person name="Henrissat B."/>
            <person name="Martin F.M."/>
            <person name="Bonfante P."/>
        </authorList>
    </citation>
    <scope>NUCLEOTIDE SEQUENCE [LARGE SCALE GENOMIC DNA]</scope>
    <source>
        <strain evidence="1 2">BEG34</strain>
    </source>
</reference>
<sequence>MASNFITYSESIQNEDATTVLEKDDLDVESYTLNNNPEDKIERLCREIEILKKKNCTLKNALFSLISSYPKAFERFHAKPFNILANQAKETYCEKNTLVNFSLEFKWAGQGFTHLCNPKEELTNKPYILYLIYHMFCFEVID</sequence>
<proteinExistence type="predicted"/>
<keyword evidence="2" id="KW-1185">Reference proteome</keyword>
<accession>A0A8H4A7N6</accession>
<evidence type="ECO:0000313" key="2">
    <source>
        <dbReference type="Proteomes" id="UP000439903"/>
    </source>
</evidence>
<evidence type="ECO:0000313" key="1">
    <source>
        <dbReference type="EMBL" id="KAF0451684.1"/>
    </source>
</evidence>
<organism evidence="1 2">
    <name type="scientific">Gigaspora margarita</name>
    <dbReference type="NCBI Taxonomy" id="4874"/>
    <lineage>
        <taxon>Eukaryota</taxon>
        <taxon>Fungi</taxon>
        <taxon>Fungi incertae sedis</taxon>
        <taxon>Mucoromycota</taxon>
        <taxon>Glomeromycotina</taxon>
        <taxon>Glomeromycetes</taxon>
        <taxon>Diversisporales</taxon>
        <taxon>Gigasporaceae</taxon>
        <taxon>Gigaspora</taxon>
    </lineage>
</organism>
<gene>
    <name evidence="1" type="ORF">F8M41_001995</name>
</gene>
<dbReference type="Proteomes" id="UP000439903">
    <property type="component" value="Unassembled WGS sequence"/>
</dbReference>